<dbReference type="InterPro" id="IPR035940">
    <property type="entry name" value="CAP_sf"/>
</dbReference>
<feature type="chain" id="PRO_5005193176" description="SCP domain-containing protein" evidence="1">
    <location>
        <begin position="19"/>
        <end position="124"/>
    </location>
</feature>
<organism evidence="3 4">
    <name type="scientific">Plasmodiophora brassicae</name>
    <name type="common">Clubroot disease agent</name>
    <dbReference type="NCBI Taxonomy" id="37360"/>
    <lineage>
        <taxon>Eukaryota</taxon>
        <taxon>Sar</taxon>
        <taxon>Rhizaria</taxon>
        <taxon>Endomyxa</taxon>
        <taxon>Phytomyxea</taxon>
        <taxon>Plasmodiophorida</taxon>
        <taxon>Plasmodiophoridae</taxon>
        <taxon>Plasmodiophora</taxon>
    </lineage>
</organism>
<evidence type="ECO:0000313" key="4">
    <source>
        <dbReference type="Proteomes" id="UP000039324"/>
    </source>
</evidence>
<dbReference type="SUPFAM" id="SSF55797">
    <property type="entry name" value="PR-1-like"/>
    <property type="match status" value="1"/>
</dbReference>
<feature type="domain" description="SCP" evidence="2">
    <location>
        <begin position="21"/>
        <end position="124"/>
    </location>
</feature>
<name>A0A0G4IHF2_PLABS</name>
<proteinExistence type="predicted"/>
<accession>A0A0G4IHF2</accession>
<keyword evidence="4" id="KW-1185">Reference proteome</keyword>
<protein>
    <recommendedName>
        <fullName evidence="2">SCP domain-containing protein</fullName>
    </recommendedName>
</protein>
<dbReference type="Proteomes" id="UP000039324">
    <property type="component" value="Unassembled WGS sequence"/>
</dbReference>
<dbReference type="STRING" id="37360.A0A0G4IHF2"/>
<gene>
    <name evidence="3" type="ORF">PBRA_000374</name>
</gene>
<evidence type="ECO:0000313" key="3">
    <source>
        <dbReference type="EMBL" id="CEO94589.1"/>
    </source>
</evidence>
<dbReference type="Pfam" id="PF00188">
    <property type="entry name" value="CAP"/>
    <property type="match status" value="1"/>
</dbReference>
<keyword evidence="1" id="KW-0732">Signal</keyword>
<sequence>MRFAIVIVSSCLMALAAGQPLDQTTMLSLHTAARSALGLSPATWSAALEASATAAINVCPTGHTTGAGTIENLAWGWPTYTTTQAFDDWLDEKAHYTLATQTCAPGQVCDHYANIVSAALSQPG</sequence>
<evidence type="ECO:0000256" key="1">
    <source>
        <dbReference type="SAM" id="SignalP"/>
    </source>
</evidence>
<dbReference type="AlphaFoldDB" id="A0A0G4IHF2"/>
<dbReference type="Gene3D" id="3.40.33.10">
    <property type="entry name" value="CAP"/>
    <property type="match status" value="1"/>
</dbReference>
<dbReference type="SMART" id="SM00198">
    <property type="entry name" value="SCP"/>
    <property type="match status" value="1"/>
</dbReference>
<dbReference type="InterPro" id="IPR001283">
    <property type="entry name" value="CRISP-related"/>
</dbReference>
<dbReference type="EMBL" id="CDSF01000001">
    <property type="protein sequence ID" value="CEO94589.1"/>
    <property type="molecule type" value="Genomic_DNA"/>
</dbReference>
<feature type="signal peptide" evidence="1">
    <location>
        <begin position="1"/>
        <end position="18"/>
    </location>
</feature>
<dbReference type="OrthoDB" id="337038at2759"/>
<dbReference type="InterPro" id="IPR014044">
    <property type="entry name" value="CAP_dom"/>
</dbReference>
<reference evidence="3 4" key="1">
    <citation type="submission" date="2015-02" db="EMBL/GenBank/DDBJ databases">
        <authorList>
            <person name="Chooi Y.-H."/>
        </authorList>
    </citation>
    <scope>NUCLEOTIDE SEQUENCE [LARGE SCALE GENOMIC DNA]</scope>
    <source>
        <strain evidence="3">E3</strain>
    </source>
</reference>
<dbReference type="PANTHER" id="PTHR10334">
    <property type="entry name" value="CYSTEINE-RICH SECRETORY PROTEIN-RELATED"/>
    <property type="match status" value="1"/>
</dbReference>
<evidence type="ECO:0000259" key="2">
    <source>
        <dbReference type="SMART" id="SM00198"/>
    </source>
</evidence>